<evidence type="ECO:0000256" key="3">
    <source>
        <dbReference type="SAM" id="MobiDB-lite"/>
    </source>
</evidence>
<dbReference type="PANTHER" id="PTHR24252:SF7">
    <property type="entry name" value="HYALIN"/>
    <property type="match status" value="1"/>
</dbReference>
<feature type="region of interest" description="Disordered" evidence="3">
    <location>
        <begin position="207"/>
        <end position="249"/>
    </location>
</feature>
<feature type="domain" description="Peptidase S1" evidence="5">
    <location>
        <begin position="284"/>
        <end position="524"/>
    </location>
</feature>
<feature type="compositionally biased region" description="Low complexity" evidence="3">
    <location>
        <begin position="646"/>
        <end position="655"/>
    </location>
</feature>
<dbReference type="GeneID" id="108865282"/>
<dbReference type="SMART" id="SM00020">
    <property type="entry name" value="Tryp_SPc"/>
    <property type="match status" value="2"/>
</dbReference>
<dbReference type="CDD" id="cd00190">
    <property type="entry name" value="Tryp_SPc"/>
    <property type="match status" value="2"/>
</dbReference>
<dbReference type="GO" id="GO:0006508">
    <property type="term" value="P:proteolysis"/>
    <property type="evidence" value="ECO:0007669"/>
    <property type="project" value="InterPro"/>
</dbReference>
<keyword evidence="4" id="KW-0732">Signal</keyword>
<protein>
    <submittedName>
        <fullName evidence="7">Uncharacterized protein LOC108865282</fullName>
    </submittedName>
</protein>
<dbReference type="GO" id="GO:0004252">
    <property type="term" value="F:serine-type endopeptidase activity"/>
    <property type="evidence" value="ECO:0007669"/>
    <property type="project" value="InterPro"/>
</dbReference>
<dbReference type="Gene3D" id="2.40.10.10">
    <property type="entry name" value="Trypsin-like serine proteases"/>
    <property type="match status" value="2"/>
</dbReference>
<feature type="compositionally biased region" description="Basic and acidic residues" evidence="3">
    <location>
        <begin position="605"/>
        <end position="622"/>
    </location>
</feature>
<dbReference type="InterPro" id="IPR001254">
    <property type="entry name" value="Trypsin_dom"/>
</dbReference>
<feature type="domain" description="Peptidase S1" evidence="5">
    <location>
        <begin position="803"/>
        <end position="1044"/>
    </location>
</feature>
<evidence type="ECO:0000313" key="6">
    <source>
        <dbReference type="Proteomes" id="UP000694867"/>
    </source>
</evidence>
<keyword evidence="6" id="KW-1185">Reference proteome</keyword>
<evidence type="ECO:0000256" key="4">
    <source>
        <dbReference type="SAM" id="SignalP"/>
    </source>
</evidence>
<feature type="compositionally biased region" description="Low complexity" evidence="3">
    <location>
        <begin position="207"/>
        <end position="243"/>
    </location>
</feature>
<accession>A0AAJ7L8Y0</accession>
<feature type="signal peptide" evidence="4">
    <location>
        <begin position="1"/>
        <end position="20"/>
    </location>
</feature>
<proteinExistence type="inferred from homology"/>
<feature type="region of interest" description="Disordered" evidence="3">
    <location>
        <begin position="732"/>
        <end position="797"/>
    </location>
</feature>
<feature type="compositionally biased region" description="Polar residues" evidence="3">
    <location>
        <begin position="98"/>
        <end position="108"/>
    </location>
</feature>
<dbReference type="PANTHER" id="PTHR24252">
    <property type="entry name" value="ACROSIN-RELATED"/>
    <property type="match status" value="1"/>
</dbReference>
<feature type="chain" id="PRO_5042461423" evidence="4">
    <location>
        <begin position="21"/>
        <end position="1045"/>
    </location>
</feature>
<dbReference type="PRINTS" id="PR00722">
    <property type="entry name" value="CHYMOTRYPSIN"/>
</dbReference>
<name>A0AAJ7L8Y0_9ACAR</name>
<dbReference type="InterPro" id="IPR043504">
    <property type="entry name" value="Peptidase_S1_PA_chymotrypsin"/>
</dbReference>
<dbReference type="InterPro" id="IPR018114">
    <property type="entry name" value="TRYPSIN_HIS"/>
</dbReference>
<sequence>MRLWCLTTVFGATALISASGQNQRDSLVEQVRQVDPAIYKWYRDTYWDTCGEIEQRSSPPPDDVNRNTNRNDQTTRAPSSTRAPSRPPTVAPRPTPDRGQQGNDSNNGYRDPSYPPNYDPNNPKNLNTRTLPISFPSEADEARNIAHQDRINKEVLAQREYIGPNGGAAPISNPGYQAGSQGTGRFRFGNGQNNGYGGVNNGGAGYNNNNGYNDNSNDGYNRNSNGYNNNGYNNNGVNNRPNGGKYGSRAQSPQIVRLANGDTLIILRTKRETVTDTKMYFPTVVGGREASRTYPWMVPIVAKGSEESYVIWCGSTLISDRHLLSAGHCFDIRQDPATFSALIRAHNISQPQEVVDLKSIVIHPDYQPGKFYNDIAIVTLAKPVKNFKPACLPIEDPVGVDDAGKTVEVLGYGSLAFGERASQTLQVAKLEVFKNDECRANYSSKQDTALNQGIIKTQLCAGARDGSSDACQNDSGGPLVNDDYLGRRMVVGVVSFGFQCAREGYPGVYSRVKEFLPWIMPIIRKKALPAVPGRGNFCGFYRKLSKDIMLCRTFALLNLLVCASALPGGINAKETSGDASSLEPGLYQWYIDSFWSTCGRTEDRVRPTEDHRDLLGSLDERTPPSSGVDDTVKTTEKPPALAPEITTLSTSPTERTTSRAFTTSEAAPKADGLFPFSGDREIKASDGFIGKPNNNGQTSTAGGTQSLFISFPSVAQEARDIAEQDRKKQEFLSLRERQRSPYNAEPGEEFSWVPGYMRGSDEERGAVTHGPSRMRSMDAMGYHSNVGEGSPVSRKERDARTQVAGGHEATKIYPWMTPLIAKGINNSSVIWCGSSLITSRHLLTAAHCFNVRKDPTLFSALIRVHTLSEPGETIDLETITIHPDYEKHLLYNDIAIVTLARNVENFKPVCLPVGEGSASLGETGAPVEVLGFGSLAYGEGSSKTLQVAELEVSANEDCHSNYSTKPDDALIRGIIGSQLCAGAAEGYADACQNDSGGPLVNEDSSERRIVVGIVSFGFLCAGEGFPGVYTRVSTFLPWILSTIRG</sequence>
<dbReference type="FunFam" id="2.40.10.10:FF:000002">
    <property type="entry name" value="Transmembrane protease serine"/>
    <property type="match status" value="2"/>
</dbReference>
<organism evidence="6 7">
    <name type="scientific">Galendromus occidentalis</name>
    <name type="common">western predatory mite</name>
    <dbReference type="NCBI Taxonomy" id="34638"/>
    <lineage>
        <taxon>Eukaryota</taxon>
        <taxon>Metazoa</taxon>
        <taxon>Ecdysozoa</taxon>
        <taxon>Arthropoda</taxon>
        <taxon>Chelicerata</taxon>
        <taxon>Arachnida</taxon>
        <taxon>Acari</taxon>
        <taxon>Parasitiformes</taxon>
        <taxon>Mesostigmata</taxon>
        <taxon>Gamasina</taxon>
        <taxon>Phytoseioidea</taxon>
        <taxon>Phytoseiidae</taxon>
        <taxon>Typhlodrominae</taxon>
        <taxon>Galendromus</taxon>
    </lineage>
</organism>
<comment type="similarity">
    <text evidence="2">Belongs to the peptidase S1 family. CLIP subfamily.</text>
</comment>
<dbReference type="RefSeq" id="XP_018497725.2">
    <property type="nucleotide sequence ID" value="XM_018642209.2"/>
</dbReference>
<feature type="compositionally biased region" description="Pro residues" evidence="3">
    <location>
        <begin position="85"/>
        <end position="94"/>
    </location>
</feature>
<reference evidence="7" key="1">
    <citation type="submission" date="2025-08" db="UniProtKB">
        <authorList>
            <consortium name="RefSeq"/>
        </authorList>
    </citation>
    <scope>IDENTIFICATION</scope>
</reference>
<evidence type="ECO:0000313" key="7">
    <source>
        <dbReference type="RefSeq" id="XP_018497725.2"/>
    </source>
</evidence>
<dbReference type="InterPro" id="IPR001314">
    <property type="entry name" value="Peptidase_S1A"/>
</dbReference>
<evidence type="ECO:0000256" key="2">
    <source>
        <dbReference type="ARBA" id="ARBA00024195"/>
    </source>
</evidence>
<gene>
    <name evidence="7" type="primary">LOC108865282</name>
</gene>
<feature type="region of interest" description="Disordered" evidence="3">
    <location>
        <begin position="605"/>
        <end position="676"/>
    </location>
</feature>
<dbReference type="InterPro" id="IPR009003">
    <property type="entry name" value="Peptidase_S1_PA"/>
</dbReference>
<dbReference type="SUPFAM" id="SSF50494">
    <property type="entry name" value="Trypsin-like serine proteases"/>
    <property type="match status" value="2"/>
</dbReference>
<dbReference type="PROSITE" id="PS50240">
    <property type="entry name" value="TRYPSIN_DOM"/>
    <property type="match status" value="2"/>
</dbReference>
<feature type="region of interest" description="Disordered" evidence="3">
    <location>
        <begin position="52"/>
        <end position="132"/>
    </location>
</feature>
<evidence type="ECO:0000259" key="5">
    <source>
        <dbReference type="PROSITE" id="PS50240"/>
    </source>
</evidence>
<feature type="compositionally biased region" description="Low complexity" evidence="3">
    <location>
        <begin position="66"/>
        <end position="84"/>
    </location>
</feature>
<dbReference type="Pfam" id="PF00089">
    <property type="entry name" value="Trypsin"/>
    <property type="match status" value="2"/>
</dbReference>
<evidence type="ECO:0000256" key="1">
    <source>
        <dbReference type="ARBA" id="ARBA00023157"/>
    </source>
</evidence>
<dbReference type="PROSITE" id="PS00134">
    <property type="entry name" value="TRYPSIN_HIS"/>
    <property type="match status" value="2"/>
</dbReference>
<keyword evidence="1" id="KW-1015">Disulfide bond</keyword>
<dbReference type="AlphaFoldDB" id="A0AAJ7L8Y0"/>
<dbReference type="Proteomes" id="UP000694867">
    <property type="component" value="Unplaced"/>
</dbReference>
<dbReference type="KEGG" id="goe:108865282"/>